<dbReference type="AlphaFoldDB" id="A0A2J8ABK4"/>
<feature type="compositionally biased region" description="Polar residues" evidence="1">
    <location>
        <begin position="1"/>
        <end position="11"/>
    </location>
</feature>
<accession>A0A2J8ABK4</accession>
<keyword evidence="2" id="KW-0812">Transmembrane</keyword>
<feature type="region of interest" description="Disordered" evidence="1">
    <location>
        <begin position="1"/>
        <end position="45"/>
    </location>
</feature>
<feature type="transmembrane region" description="Helical" evidence="2">
    <location>
        <begin position="125"/>
        <end position="145"/>
    </location>
</feature>
<dbReference type="EMBL" id="PGGS01000074">
    <property type="protein sequence ID" value="PNH09900.1"/>
    <property type="molecule type" value="Genomic_DNA"/>
</dbReference>
<dbReference type="Proteomes" id="UP000236333">
    <property type="component" value="Unassembled WGS sequence"/>
</dbReference>
<feature type="compositionally biased region" description="Low complexity" evidence="1">
    <location>
        <begin position="30"/>
        <end position="41"/>
    </location>
</feature>
<name>A0A2J8ABK4_9CHLO</name>
<evidence type="ECO:0000313" key="3">
    <source>
        <dbReference type="EMBL" id="PNH09900.1"/>
    </source>
</evidence>
<keyword evidence="4" id="KW-1185">Reference proteome</keyword>
<keyword evidence="2" id="KW-0472">Membrane</keyword>
<evidence type="ECO:0000256" key="2">
    <source>
        <dbReference type="SAM" id="Phobius"/>
    </source>
</evidence>
<reference evidence="3 4" key="1">
    <citation type="journal article" date="2017" name="Mol. Biol. Evol.">
        <title>The 4-celled Tetrabaena socialis nuclear genome reveals the essential components for genetic control of cell number at the origin of multicellularity in the volvocine lineage.</title>
        <authorList>
            <person name="Featherston J."/>
            <person name="Arakaki Y."/>
            <person name="Hanschen E.R."/>
            <person name="Ferris P.J."/>
            <person name="Michod R.E."/>
            <person name="Olson B.J.S.C."/>
            <person name="Nozaki H."/>
            <person name="Durand P.M."/>
        </authorList>
    </citation>
    <scope>NUCLEOTIDE SEQUENCE [LARGE SCALE GENOMIC DNA]</scope>
    <source>
        <strain evidence="3 4">NIES-571</strain>
    </source>
</reference>
<evidence type="ECO:0000256" key="1">
    <source>
        <dbReference type="SAM" id="MobiDB-lite"/>
    </source>
</evidence>
<sequence length="224" mass="24553">MEQVSAPSPRNSRGALTFNEPSMEKDQRASRAAPGSGPSSRLRSARSGNVGLWGLSERISTLRRSSVGGDFREVSLWDTSREVDLARGVKQPHSTDGEGDCAQLYRGLKVDLQALKRTARQEPSVGAWTVLVMVVLMFGGVWAVLAASDREAGYRQELAQQIVNDKALFLETEVANAWQPAYIANLFIQQHPSWTSVNGSLRRMATNLIRNSHAESVLSFNPNG</sequence>
<gene>
    <name evidence="3" type="ORF">TSOC_003457</name>
</gene>
<evidence type="ECO:0000313" key="4">
    <source>
        <dbReference type="Proteomes" id="UP000236333"/>
    </source>
</evidence>
<protein>
    <submittedName>
        <fullName evidence="3">Uncharacterized protein</fullName>
    </submittedName>
</protein>
<proteinExistence type="predicted"/>
<organism evidence="3 4">
    <name type="scientific">Tetrabaena socialis</name>
    <dbReference type="NCBI Taxonomy" id="47790"/>
    <lineage>
        <taxon>Eukaryota</taxon>
        <taxon>Viridiplantae</taxon>
        <taxon>Chlorophyta</taxon>
        <taxon>core chlorophytes</taxon>
        <taxon>Chlorophyceae</taxon>
        <taxon>CS clade</taxon>
        <taxon>Chlamydomonadales</taxon>
        <taxon>Tetrabaenaceae</taxon>
        <taxon>Tetrabaena</taxon>
    </lineage>
</organism>
<comment type="caution">
    <text evidence="3">The sequence shown here is derived from an EMBL/GenBank/DDBJ whole genome shotgun (WGS) entry which is preliminary data.</text>
</comment>
<keyword evidence="2" id="KW-1133">Transmembrane helix</keyword>